<feature type="chain" id="PRO_5003255690" description="Lipocalin-like domain-containing protein" evidence="1">
    <location>
        <begin position="25"/>
        <end position="153"/>
    </location>
</feature>
<evidence type="ECO:0000313" key="2">
    <source>
        <dbReference type="EMBL" id="ADY36979.1"/>
    </source>
</evidence>
<reference evidence="2 3" key="1">
    <citation type="journal article" date="2011" name="Stand. Genomic Sci.">
        <title>Complete genome sequence of Bacteroides salanitronis type strain (BL78).</title>
        <authorList>
            <person name="Gronow S."/>
            <person name="Held B."/>
            <person name="Lucas S."/>
            <person name="Lapidus A."/>
            <person name="Del Rio T.G."/>
            <person name="Nolan M."/>
            <person name="Tice H."/>
            <person name="Deshpande S."/>
            <person name="Cheng J.F."/>
            <person name="Pitluck S."/>
            <person name="Liolios K."/>
            <person name="Pagani I."/>
            <person name="Ivanova N."/>
            <person name="Mavromatis K."/>
            <person name="Pati A."/>
            <person name="Tapia R."/>
            <person name="Han C."/>
            <person name="Goodwin L."/>
            <person name="Chen A."/>
            <person name="Palaniappan K."/>
            <person name="Land M."/>
            <person name="Hauser L."/>
            <person name="Chang Y.J."/>
            <person name="Jeffries C.D."/>
            <person name="Brambilla E.M."/>
            <person name="Rohde M."/>
            <person name="Goker M."/>
            <person name="Detter J.C."/>
            <person name="Woyke T."/>
            <person name="Bristow J."/>
            <person name="Markowitz V."/>
            <person name="Hugenholtz P."/>
            <person name="Kyrpides N.C."/>
            <person name="Klenk H.P."/>
            <person name="Eisen J.A."/>
        </authorList>
    </citation>
    <scope>NUCLEOTIDE SEQUENCE [LARGE SCALE GENOMIC DNA]</scope>
    <source>
        <strain evidence="2 3">DSM 18170</strain>
    </source>
</reference>
<evidence type="ECO:0000256" key="1">
    <source>
        <dbReference type="SAM" id="SignalP"/>
    </source>
</evidence>
<gene>
    <name evidence="2" type="ordered locus">Bacsa_2437</name>
</gene>
<name>F0R816_PHOSB</name>
<dbReference type="KEGG" id="bsa:Bacsa_2437"/>
<evidence type="ECO:0008006" key="4">
    <source>
        <dbReference type="Google" id="ProtNLM"/>
    </source>
</evidence>
<dbReference type="HOGENOM" id="CLU_120341_1_0_10"/>
<organism evidence="2 3">
    <name type="scientific">Phocaeicola salanitronis (strain DSM 18170 / JCM 13657 / CCUG 60908 / BL78)</name>
    <name type="common">Bacteroides salanitronis</name>
    <dbReference type="NCBI Taxonomy" id="667015"/>
    <lineage>
        <taxon>Bacteria</taxon>
        <taxon>Pseudomonadati</taxon>
        <taxon>Bacteroidota</taxon>
        <taxon>Bacteroidia</taxon>
        <taxon>Bacteroidales</taxon>
        <taxon>Bacteroidaceae</taxon>
        <taxon>Phocaeicola</taxon>
    </lineage>
</organism>
<dbReference type="eggNOG" id="ENOG5031AAX">
    <property type="taxonomic scope" value="Bacteria"/>
</dbReference>
<accession>F0R816</accession>
<proteinExistence type="predicted"/>
<dbReference type="PROSITE" id="PS51257">
    <property type="entry name" value="PROKAR_LIPOPROTEIN"/>
    <property type="match status" value="1"/>
</dbReference>
<dbReference type="EMBL" id="CP002530">
    <property type="protein sequence ID" value="ADY36979.1"/>
    <property type="molecule type" value="Genomic_DNA"/>
</dbReference>
<keyword evidence="3" id="KW-1185">Reference proteome</keyword>
<dbReference type="RefSeq" id="WP_013618402.1">
    <property type="nucleotide sequence ID" value="NC_015164.1"/>
</dbReference>
<feature type="signal peptide" evidence="1">
    <location>
        <begin position="1"/>
        <end position="24"/>
    </location>
</feature>
<sequence>MKKTNVWGLLCLLLVSAFSFVSCSDDEGGIEDAGLIYGIWEPVRAQGYEVIDGDRSEWDYDVDEVNEDEYIEADYNRFGFYDDNTCTTWWYTGSGRWEVEYSGIDFSLDGNRLYVGGDYCIVSTLNSTTLVMEIHEVESDYEYYEKVTFRRVE</sequence>
<dbReference type="STRING" id="667015.Bacsa_2437"/>
<keyword evidence="1" id="KW-0732">Signal</keyword>
<dbReference type="Proteomes" id="UP000007486">
    <property type="component" value="Chromosome"/>
</dbReference>
<protein>
    <recommendedName>
        <fullName evidence="4">Lipocalin-like domain-containing protein</fullName>
    </recommendedName>
</protein>
<dbReference type="OrthoDB" id="1049435at2"/>
<dbReference type="AlphaFoldDB" id="F0R816"/>
<evidence type="ECO:0000313" key="3">
    <source>
        <dbReference type="Proteomes" id="UP000007486"/>
    </source>
</evidence>